<dbReference type="InterPro" id="IPR004274">
    <property type="entry name" value="FCP1_dom"/>
</dbReference>
<keyword evidence="1" id="KW-0496">Mitochondrion</keyword>
<evidence type="ECO:0000256" key="1">
    <source>
        <dbReference type="RuleBase" id="RU365079"/>
    </source>
</evidence>
<evidence type="ECO:0000259" key="2">
    <source>
        <dbReference type="PROSITE" id="PS50969"/>
    </source>
</evidence>
<feature type="transmembrane region" description="Helical" evidence="1">
    <location>
        <begin position="41"/>
        <end position="65"/>
    </location>
</feature>
<dbReference type="InterPro" id="IPR036412">
    <property type="entry name" value="HAD-like_sf"/>
</dbReference>
<dbReference type="InterPro" id="IPR050365">
    <property type="entry name" value="TIM50"/>
</dbReference>
<dbReference type="PROSITE" id="PS50969">
    <property type="entry name" value="FCP1"/>
    <property type="match status" value="2"/>
</dbReference>
<accession>A0A833VAU1</accession>
<dbReference type="SMART" id="SM00577">
    <property type="entry name" value="CPDc"/>
    <property type="match status" value="2"/>
</dbReference>
<dbReference type="SUPFAM" id="SSF56784">
    <property type="entry name" value="HAD-like"/>
    <property type="match status" value="2"/>
</dbReference>
<comment type="similarity">
    <text evidence="1">Belongs to the TIM50 family.</text>
</comment>
<dbReference type="InterPro" id="IPR023214">
    <property type="entry name" value="HAD_sf"/>
</dbReference>
<reference evidence="3" key="1">
    <citation type="submission" date="2020-01" db="EMBL/GenBank/DDBJ databases">
        <title>Genome sequence of Kobresia littledalei, the first chromosome-level genome in the family Cyperaceae.</title>
        <authorList>
            <person name="Qu G."/>
        </authorList>
    </citation>
    <scope>NUCLEOTIDE SEQUENCE</scope>
    <source>
        <strain evidence="3">C.B.Clarke</strain>
        <tissue evidence="3">Leaf</tissue>
    </source>
</reference>
<comment type="subcellular location">
    <subcellularLocation>
        <location evidence="1">Mitochondrion inner membrane</location>
        <topology evidence="1">Single-pass membrane protein</topology>
    </subcellularLocation>
</comment>
<comment type="caution">
    <text evidence="3">The sequence shown here is derived from an EMBL/GenBank/DDBJ whole genome shotgun (WGS) entry which is preliminary data.</text>
</comment>
<comment type="subunit">
    <text evidence="1">Component of the TIM23 complex.</text>
</comment>
<dbReference type="GO" id="GO:0005744">
    <property type="term" value="C:TIM23 mitochondrial import inner membrane translocase complex"/>
    <property type="evidence" value="ECO:0007669"/>
    <property type="project" value="UniProtKB-UniRule"/>
</dbReference>
<keyword evidence="1" id="KW-0653">Protein transport</keyword>
<dbReference type="EMBL" id="SWLB01000012">
    <property type="protein sequence ID" value="KAF3331406.1"/>
    <property type="molecule type" value="Genomic_DNA"/>
</dbReference>
<dbReference type="AlphaFoldDB" id="A0A833VAU1"/>
<proteinExistence type="inferred from homology"/>
<feature type="domain" description="FCP1 homology" evidence="2">
    <location>
        <begin position="316"/>
        <end position="469"/>
    </location>
</feature>
<keyword evidence="1" id="KW-0472">Membrane</keyword>
<gene>
    <name evidence="3" type="ORF">FCM35_KLT02812</name>
</gene>
<dbReference type="GO" id="GO:0015031">
    <property type="term" value="P:protein transport"/>
    <property type="evidence" value="ECO:0007669"/>
    <property type="project" value="UniProtKB-KW"/>
</dbReference>
<dbReference type="OrthoDB" id="277011at2759"/>
<keyword evidence="4" id="KW-1185">Reference proteome</keyword>
<comment type="function">
    <text evidence="1">Essential component of the TIM23 complex, a complex that mediates the translocation of transit peptide-containing proteins across the mitochondrial inner membrane.</text>
</comment>
<keyword evidence="1" id="KW-0812">Transmembrane</keyword>
<dbReference type="Proteomes" id="UP000623129">
    <property type="component" value="Unassembled WGS sequence"/>
</dbReference>
<sequence length="513" mass="58369">MVQPLQSLFLKPDISDEKPERGKTSSLVKHITDTVNASVTFVASLSVAFAICYVVITLAIILSLLKSLINLFSCRKSTPSVLSKPVRLSPSRTKPVLTQYSFYHDQKVLSSLPPPEPVVGLSLSAPRNALLPESSKKTLFLSLRRVLVKYSFNPPHDQFDVFVVFPLIKGIRRACYVLKRPGLDELLRAAKIASFEVVIYTRGLSEFAGPIIDMLDPTEEFITHRLYQNACTNMHRKDLVTTGRKLDRSVIIDDNPRKHVKQWSNAIAVRPFLGDQSDTDLINLLKFFEVERNFTDLRQLINIMSFSPAALILPLPSTDKKTLFLDLDQTLIYASTKQPSDRNYFVNEPYFIVKRPGVEELLRAAHWASFEIVIFTAASAGYASPILDWLDPSNKYITHRLYRDACTAINEGCYEKDLTTTGRRLEWSVIIDDSPKLVRPQENAIAMRPFKGDSSDRELLNLLWFFDVQSRFNDIRITAKYVNDLHHAFSNQRKKHIDGTKWSNCLCSRTPNL</sequence>
<dbReference type="Gene3D" id="3.40.50.1000">
    <property type="entry name" value="HAD superfamily/HAD-like"/>
    <property type="match status" value="2"/>
</dbReference>
<name>A0A833VAU1_9POAL</name>
<keyword evidence="1" id="KW-0809">Transit peptide</keyword>
<protein>
    <recommendedName>
        <fullName evidence="1">Mitochondrial import inner membrane translocase subunit TIM50</fullName>
    </recommendedName>
</protein>
<dbReference type="PANTHER" id="PTHR12210">
    <property type="entry name" value="DULLARD PROTEIN PHOSPHATASE"/>
    <property type="match status" value="1"/>
</dbReference>
<feature type="domain" description="FCP1 homology" evidence="2">
    <location>
        <begin position="132"/>
        <end position="291"/>
    </location>
</feature>
<dbReference type="Pfam" id="PF03031">
    <property type="entry name" value="NIF"/>
    <property type="match status" value="2"/>
</dbReference>
<organism evidence="3 4">
    <name type="scientific">Carex littledalei</name>
    <dbReference type="NCBI Taxonomy" id="544730"/>
    <lineage>
        <taxon>Eukaryota</taxon>
        <taxon>Viridiplantae</taxon>
        <taxon>Streptophyta</taxon>
        <taxon>Embryophyta</taxon>
        <taxon>Tracheophyta</taxon>
        <taxon>Spermatophyta</taxon>
        <taxon>Magnoliopsida</taxon>
        <taxon>Liliopsida</taxon>
        <taxon>Poales</taxon>
        <taxon>Cyperaceae</taxon>
        <taxon>Cyperoideae</taxon>
        <taxon>Cariceae</taxon>
        <taxon>Carex</taxon>
        <taxon>Carex subgen. Euthyceras</taxon>
    </lineage>
</organism>
<keyword evidence="1" id="KW-0813">Transport</keyword>
<dbReference type="CDD" id="cd07521">
    <property type="entry name" value="HAD_FCP1-like"/>
    <property type="match status" value="2"/>
</dbReference>
<keyword evidence="1" id="KW-0811">Translocation</keyword>
<keyword evidence="1" id="KW-1133">Transmembrane helix</keyword>
<evidence type="ECO:0000313" key="3">
    <source>
        <dbReference type="EMBL" id="KAF3331406.1"/>
    </source>
</evidence>
<evidence type="ECO:0000313" key="4">
    <source>
        <dbReference type="Proteomes" id="UP000623129"/>
    </source>
</evidence>